<dbReference type="AlphaFoldDB" id="A0A8S3GCI7"/>
<accession>A0A8S3GCI7</accession>
<feature type="non-terminal residue" evidence="1">
    <location>
        <position position="1"/>
    </location>
</feature>
<comment type="caution">
    <text evidence="1">The sequence shown here is derived from an EMBL/GenBank/DDBJ whole genome shotgun (WGS) entry which is preliminary data.</text>
</comment>
<protein>
    <submittedName>
        <fullName evidence="1">Uncharacterized protein</fullName>
    </submittedName>
</protein>
<reference evidence="1" key="1">
    <citation type="submission" date="2021-02" db="EMBL/GenBank/DDBJ databases">
        <authorList>
            <person name="Nowell W R."/>
        </authorList>
    </citation>
    <scope>NUCLEOTIDE SEQUENCE</scope>
</reference>
<name>A0A8S3GCI7_9BILA</name>
<sequence length="114" mass="13210">GWLDRQDIFSTRKHVSKTAMRPVIHVRPWKHIATQFIFAKYKPKTCSRLFLLQNKFISKHQLTVTNDKGTTVNFTLPKFASSPPASSFPPVSDWWSDETACKLYKLFLHLTAQC</sequence>
<dbReference type="Proteomes" id="UP000681967">
    <property type="component" value="Unassembled WGS sequence"/>
</dbReference>
<feature type="non-terminal residue" evidence="1">
    <location>
        <position position="114"/>
    </location>
</feature>
<dbReference type="EMBL" id="CAJOBH010264953">
    <property type="protein sequence ID" value="CAF5160054.1"/>
    <property type="molecule type" value="Genomic_DNA"/>
</dbReference>
<gene>
    <name evidence="1" type="ORF">BYL167_LOCUS74303</name>
</gene>
<proteinExistence type="predicted"/>
<evidence type="ECO:0000313" key="1">
    <source>
        <dbReference type="EMBL" id="CAF5160054.1"/>
    </source>
</evidence>
<evidence type="ECO:0000313" key="2">
    <source>
        <dbReference type="Proteomes" id="UP000681967"/>
    </source>
</evidence>
<organism evidence="1 2">
    <name type="scientific">Rotaria magnacalcarata</name>
    <dbReference type="NCBI Taxonomy" id="392030"/>
    <lineage>
        <taxon>Eukaryota</taxon>
        <taxon>Metazoa</taxon>
        <taxon>Spiralia</taxon>
        <taxon>Gnathifera</taxon>
        <taxon>Rotifera</taxon>
        <taxon>Eurotatoria</taxon>
        <taxon>Bdelloidea</taxon>
        <taxon>Philodinida</taxon>
        <taxon>Philodinidae</taxon>
        <taxon>Rotaria</taxon>
    </lineage>
</organism>